<gene>
    <name evidence="6" type="ORF">COCSUDRAFT_68188</name>
</gene>
<dbReference type="GO" id="GO:0031177">
    <property type="term" value="F:phosphopantetheine binding"/>
    <property type="evidence" value="ECO:0007669"/>
    <property type="project" value="InterPro"/>
</dbReference>
<dbReference type="EMBL" id="AGSI01000022">
    <property type="protein sequence ID" value="EIE18762.1"/>
    <property type="molecule type" value="Genomic_DNA"/>
</dbReference>
<keyword evidence="2" id="KW-0597">Phosphoprotein</keyword>
<dbReference type="Pfam" id="PF00550">
    <property type="entry name" value="PP-binding"/>
    <property type="match status" value="1"/>
</dbReference>
<dbReference type="InterPro" id="IPR045851">
    <property type="entry name" value="AMP-bd_C_sf"/>
</dbReference>
<sequence length="1370" mass="146340">MSPAPELPASSSCLANGSSDTGKGPRKLRKALRLFRRGAAKVSAHSPCSQEAASTSGRAPAAEGRNWIVDALRRNVETHPHWPVYRYLDAQGNVADMITCYGAYHTAQSVAAYLLGPCGLRPGDRVVLVYPPGLEFVKAMWGCLFARIVAVPVCPPDPTRLQHTLPHFCRIVDDCGAVAILTDRTFHMVKQATKMTGMLKSMMGKQPQWPSLPWHVTDAAAMLPADHGKYAQGEHTRLDVRRTESFMPTEPPEDPDNVAYLQYTSGSTGEPKGVMITHGNLFQHNEAGWGVFFKAEEGEVAARNGVSGTHMLLWLPHFHDFCLTVGVLGCGMKGYPLVLMSPLHFIAKPTRWLDFMARHKTSHTVGPDFAFGLLSRKSTPQQRRQWDLSNLQFVMSGAEPIRAETMAAFFTAFAPCGLKPSVFCSAYGLAEHVCGATTWGTNQLTVDRRSLEAAGRVRPAQAAADARVLFSCGVPMSGVDLRVIHPDTRAPCDDGCVGEVWLSSPCVTAGYFNKPDLNAQVFQARMAGEEGVNGGRVYLRTGDMGFVWRGELYVTGRLKDMMIVRGRNIYPNDIEDCLRTTHHPLIRPGGLAAFPVDVTVTSGGMAVEEEALTIIAEIARGAKPTAQQVDELAAFIRATVMANHAVGCHAVVVARPGAIKKTTSGKVQRRACRAAFLAGEYSQGNSLVLTCSFGAGPAAGEGGRKAALSSPMRSCDSDHSTASVVSMSESASDSASDGGQDSFLASANSPATSDQGAEGPSSSAHLLAEQLLALPEDQQLETLQAYMLAAAAEAAGIDELDPDQPLLELGLDSLRAAEFAVQIEEHLSLSVPLTVVFEYPTIRELAAHILYLLNTPAMHAIGESPDLDTGASLASLAEAAQSAAAGGDTVLPSPLLSAADKAAGVACSPAQMYFVTLQQLAPSGADANVPGGLRLRGGVDRAALQNALQAVMCRHDALRTRFLTRPDGSVVTPASNAMVSFAFEDGASLPKGRYIPNCSIPEEVAGGLPEPVLARVQAEAGTPFDLAAGPLVRALLIRLAQDDHLLLLVMHHTVADGWSFKVMLDELSEAYNALRLGNAPSLPLVRLQYPDFAAWQERRAQSPAILRQVEYWRGELEGVQELRLPTDAPRNDKACSRGGWLELNVDERVVVALELFAARSGATMFMVLLSALQLLLGARCGQDDVVVGSPFAGRVHPATRAMVGCCVSTLPLRARLGAAETVGDLIAQIRATALSAYQNADAGLHTVMTALGRTHNQPLFQVELNLLEAEAQFGIGMDGLSVEAFELSPGTAMDDFYLVLGHAGRAIAGRLEYNAELFTAATAARFAADWQVVLEGMATGGKALPISDLIAKVKRESAPVPPATPEKREE</sequence>
<evidence type="ECO:0000256" key="4">
    <source>
        <dbReference type="SAM" id="MobiDB-lite"/>
    </source>
</evidence>
<feature type="compositionally biased region" description="Polar residues" evidence="4">
    <location>
        <begin position="9"/>
        <end position="21"/>
    </location>
</feature>
<dbReference type="STRING" id="574566.I0YK43"/>
<feature type="region of interest" description="Disordered" evidence="4">
    <location>
        <begin position="1"/>
        <end position="27"/>
    </location>
</feature>
<dbReference type="PANTHER" id="PTHR22754">
    <property type="entry name" value="DISCO-INTERACTING PROTEIN 2 DIP2 -RELATED"/>
    <property type="match status" value="1"/>
</dbReference>
<dbReference type="GO" id="GO:0016874">
    <property type="term" value="F:ligase activity"/>
    <property type="evidence" value="ECO:0007669"/>
    <property type="project" value="UniProtKB-KW"/>
</dbReference>
<dbReference type="SUPFAM" id="SSF47336">
    <property type="entry name" value="ACP-like"/>
    <property type="match status" value="1"/>
</dbReference>
<evidence type="ECO:0000259" key="5">
    <source>
        <dbReference type="PROSITE" id="PS50075"/>
    </source>
</evidence>
<reference evidence="6 7" key="1">
    <citation type="journal article" date="2012" name="Genome Biol.">
        <title>The genome of the polar eukaryotic microalga coccomyxa subellipsoidea reveals traits of cold adaptation.</title>
        <authorList>
            <person name="Blanc G."/>
            <person name="Agarkova I."/>
            <person name="Grimwood J."/>
            <person name="Kuo A."/>
            <person name="Brueggeman A."/>
            <person name="Dunigan D."/>
            <person name="Gurnon J."/>
            <person name="Ladunga I."/>
            <person name="Lindquist E."/>
            <person name="Lucas S."/>
            <person name="Pangilinan J."/>
            <person name="Proschold T."/>
            <person name="Salamov A."/>
            <person name="Schmutz J."/>
            <person name="Weeks D."/>
            <person name="Yamada T."/>
            <person name="Claverie J.M."/>
            <person name="Grigoriev I."/>
            <person name="Van Etten J."/>
            <person name="Lomsadze A."/>
            <person name="Borodovsky M."/>
        </authorList>
    </citation>
    <scope>NUCLEOTIDE SEQUENCE [LARGE SCALE GENOMIC DNA]</scope>
    <source>
        <strain evidence="6 7">C-169</strain>
    </source>
</reference>
<dbReference type="Gene3D" id="3.30.559.30">
    <property type="entry name" value="Nonribosomal peptide synthetase, condensation domain"/>
    <property type="match status" value="1"/>
</dbReference>
<dbReference type="InterPro" id="IPR020845">
    <property type="entry name" value="AMP-binding_CS"/>
</dbReference>
<dbReference type="SUPFAM" id="SSF52777">
    <property type="entry name" value="CoA-dependent acyltransferases"/>
    <property type="match status" value="2"/>
</dbReference>
<feature type="region of interest" description="Disordered" evidence="4">
    <location>
        <begin position="702"/>
        <end position="762"/>
    </location>
</feature>
<evidence type="ECO:0000313" key="6">
    <source>
        <dbReference type="EMBL" id="EIE18762.1"/>
    </source>
</evidence>
<dbReference type="KEGG" id="csl:COCSUDRAFT_68188"/>
<dbReference type="InterPro" id="IPR036736">
    <property type="entry name" value="ACP-like_sf"/>
</dbReference>
<dbReference type="Gene3D" id="3.30.300.30">
    <property type="match status" value="1"/>
</dbReference>
<evidence type="ECO:0000256" key="1">
    <source>
        <dbReference type="ARBA" id="ARBA00022450"/>
    </source>
</evidence>
<dbReference type="Pfam" id="PF00501">
    <property type="entry name" value="AMP-binding"/>
    <property type="match status" value="1"/>
</dbReference>
<evidence type="ECO:0000256" key="2">
    <source>
        <dbReference type="ARBA" id="ARBA00022553"/>
    </source>
</evidence>
<evidence type="ECO:0000313" key="7">
    <source>
        <dbReference type="Proteomes" id="UP000007264"/>
    </source>
</evidence>
<dbReference type="InterPro" id="IPR020806">
    <property type="entry name" value="PKS_PP-bd"/>
</dbReference>
<evidence type="ECO:0000256" key="3">
    <source>
        <dbReference type="ARBA" id="ARBA00022598"/>
    </source>
</evidence>
<dbReference type="SMR" id="I0YK43"/>
<dbReference type="RefSeq" id="XP_005643306.1">
    <property type="nucleotide sequence ID" value="XM_005643249.1"/>
</dbReference>
<dbReference type="PANTHER" id="PTHR22754:SF32">
    <property type="entry name" value="DISCO-INTERACTING PROTEIN 2"/>
    <property type="match status" value="1"/>
</dbReference>
<keyword evidence="1" id="KW-0596">Phosphopantetheine</keyword>
<dbReference type="SMART" id="SM00823">
    <property type="entry name" value="PKS_PP"/>
    <property type="match status" value="1"/>
</dbReference>
<dbReference type="GO" id="GO:0008610">
    <property type="term" value="P:lipid biosynthetic process"/>
    <property type="evidence" value="ECO:0007669"/>
    <property type="project" value="InterPro"/>
</dbReference>
<dbReference type="InterPro" id="IPR040097">
    <property type="entry name" value="FAAL/FAAC"/>
</dbReference>
<dbReference type="OrthoDB" id="508475at2759"/>
<feature type="compositionally biased region" description="Polar residues" evidence="4">
    <location>
        <begin position="743"/>
        <end position="762"/>
    </location>
</feature>
<dbReference type="Gene3D" id="3.40.50.12780">
    <property type="entry name" value="N-terminal domain of ligase-like"/>
    <property type="match status" value="1"/>
</dbReference>
<feature type="compositionally biased region" description="Low complexity" evidence="4">
    <location>
        <begin position="720"/>
        <end position="742"/>
    </location>
</feature>
<dbReference type="PROSITE" id="PS00455">
    <property type="entry name" value="AMP_BINDING"/>
    <property type="match status" value="1"/>
</dbReference>
<dbReference type="GeneID" id="17036691"/>
<dbReference type="InterPro" id="IPR000873">
    <property type="entry name" value="AMP-dep_synth/lig_dom"/>
</dbReference>
<accession>I0YK43</accession>
<dbReference type="CDD" id="cd05931">
    <property type="entry name" value="FAAL"/>
    <property type="match status" value="1"/>
</dbReference>
<comment type="caution">
    <text evidence="6">The sequence shown here is derived from an EMBL/GenBank/DDBJ whole genome shotgun (WGS) entry which is preliminary data.</text>
</comment>
<dbReference type="Gene3D" id="1.10.1200.10">
    <property type="entry name" value="ACP-like"/>
    <property type="match status" value="1"/>
</dbReference>
<dbReference type="Gene3D" id="3.30.559.10">
    <property type="entry name" value="Chloramphenicol acetyltransferase-like domain"/>
    <property type="match status" value="1"/>
</dbReference>
<keyword evidence="7" id="KW-1185">Reference proteome</keyword>
<dbReference type="InterPro" id="IPR009081">
    <property type="entry name" value="PP-bd_ACP"/>
</dbReference>
<dbReference type="CDD" id="cd19531">
    <property type="entry name" value="LCL_NRPS-like"/>
    <property type="match status" value="1"/>
</dbReference>
<organism evidence="6 7">
    <name type="scientific">Coccomyxa subellipsoidea (strain C-169)</name>
    <name type="common">Green microalga</name>
    <dbReference type="NCBI Taxonomy" id="574566"/>
    <lineage>
        <taxon>Eukaryota</taxon>
        <taxon>Viridiplantae</taxon>
        <taxon>Chlorophyta</taxon>
        <taxon>core chlorophytes</taxon>
        <taxon>Trebouxiophyceae</taxon>
        <taxon>Trebouxiophyceae incertae sedis</taxon>
        <taxon>Coccomyxaceae</taxon>
        <taxon>Coccomyxa</taxon>
        <taxon>Coccomyxa subellipsoidea</taxon>
    </lineage>
</organism>
<dbReference type="InterPro" id="IPR001242">
    <property type="entry name" value="Condensation_dom"/>
</dbReference>
<dbReference type="InterPro" id="IPR023213">
    <property type="entry name" value="CAT-like_dom_sf"/>
</dbReference>
<protein>
    <submittedName>
        <fullName evidence="6">Acetyl-CoA synthetase-like protein</fullName>
    </submittedName>
</protein>
<dbReference type="Pfam" id="PF00668">
    <property type="entry name" value="Condensation"/>
    <property type="match status" value="1"/>
</dbReference>
<dbReference type="eggNOG" id="KOG3628">
    <property type="taxonomic scope" value="Eukaryota"/>
</dbReference>
<keyword evidence="3" id="KW-0436">Ligase</keyword>
<dbReference type="Proteomes" id="UP000007264">
    <property type="component" value="Unassembled WGS sequence"/>
</dbReference>
<dbReference type="InterPro" id="IPR042099">
    <property type="entry name" value="ANL_N_sf"/>
</dbReference>
<dbReference type="PROSITE" id="PS50075">
    <property type="entry name" value="CARRIER"/>
    <property type="match status" value="1"/>
</dbReference>
<dbReference type="SUPFAM" id="SSF56801">
    <property type="entry name" value="Acetyl-CoA synthetase-like"/>
    <property type="match status" value="1"/>
</dbReference>
<proteinExistence type="predicted"/>
<feature type="domain" description="Carrier" evidence="5">
    <location>
        <begin position="778"/>
        <end position="853"/>
    </location>
</feature>
<name>I0YK43_COCSC</name>
<dbReference type="SMART" id="SM01294">
    <property type="entry name" value="PKS_PP_betabranch"/>
    <property type="match status" value="1"/>
</dbReference>